<dbReference type="AlphaFoldDB" id="A0A8J4UJL3"/>
<comment type="caution">
    <text evidence="2">The sequence shown here is derived from an EMBL/GenBank/DDBJ whole genome shotgun (WGS) entry which is preliminary data.</text>
</comment>
<dbReference type="GO" id="GO:0005882">
    <property type="term" value="C:intermediate filament"/>
    <property type="evidence" value="ECO:0007669"/>
    <property type="project" value="InterPro"/>
</dbReference>
<dbReference type="Proteomes" id="UP000727407">
    <property type="component" value="Unassembled WGS sequence"/>
</dbReference>
<keyword evidence="3" id="KW-1185">Reference proteome</keyword>
<dbReference type="EMBL" id="QNUK01000012">
    <property type="protein sequence ID" value="KAF5908586.1"/>
    <property type="molecule type" value="Genomic_DNA"/>
</dbReference>
<dbReference type="PANTHER" id="PTHR47147:SF1">
    <property type="entry name" value="SYNCOILIN"/>
    <property type="match status" value="1"/>
</dbReference>
<dbReference type="InterPro" id="IPR027702">
    <property type="entry name" value="Syncoilin"/>
</dbReference>
<organism evidence="2 3">
    <name type="scientific">Clarias magur</name>
    <name type="common">Asian catfish</name>
    <name type="synonym">Macropteronotus magur</name>
    <dbReference type="NCBI Taxonomy" id="1594786"/>
    <lineage>
        <taxon>Eukaryota</taxon>
        <taxon>Metazoa</taxon>
        <taxon>Chordata</taxon>
        <taxon>Craniata</taxon>
        <taxon>Vertebrata</taxon>
        <taxon>Euteleostomi</taxon>
        <taxon>Actinopterygii</taxon>
        <taxon>Neopterygii</taxon>
        <taxon>Teleostei</taxon>
        <taxon>Ostariophysi</taxon>
        <taxon>Siluriformes</taxon>
        <taxon>Clariidae</taxon>
        <taxon>Clarias</taxon>
    </lineage>
</organism>
<evidence type="ECO:0000256" key="1">
    <source>
        <dbReference type="SAM" id="Coils"/>
    </source>
</evidence>
<evidence type="ECO:0000313" key="3">
    <source>
        <dbReference type="Proteomes" id="UP000727407"/>
    </source>
</evidence>
<accession>A0A8J4UJL3</accession>
<sequence>MEKVQLDALWLDLRSKLQLASNKLKMAEEDIDFGEPRGSPSKLEEKDNPLFIEEDDEEYFEDCLEDIEAALALPGDSMTYSQKCQETLHAEFNVLMRQMLAQLDEFETTHETKSTLPALFTERENRLGANCFEDSADLISDTTESMAVFDLEGSTDEPGLSASMELKELGTSFESLIEEVSRLEHRKEELVQELLELEKPMQDETHALRCELEEAHKLLAKAMLQRQSLLDETRLFKRRLFAAARDCAHSQMTLTIQQKEVEQLKQEQDEMKAFVEKLIEVISQLHCEHQSQVQTLQNQMDNVTQESSKDDTHSYLSQSRRASLDLQQYLQGEIKALEEFYEPRLVALLKRRQSSTDALMKYREQCQDLKTKLGPLKEEEQRLGLERARLEERIHLMEKQRKENVEQYRETIDRLEESSRELKTELRIQINKIKEMEELKNSLAKQLYFYRQV</sequence>
<reference evidence="2" key="1">
    <citation type="submission" date="2020-07" db="EMBL/GenBank/DDBJ databases">
        <title>Clarias magur genome sequencing, assembly and annotation.</title>
        <authorList>
            <person name="Kushwaha B."/>
            <person name="Kumar R."/>
            <person name="Das P."/>
            <person name="Joshi C.G."/>
            <person name="Kumar D."/>
            <person name="Nagpure N.S."/>
            <person name="Pandey M."/>
            <person name="Agarwal S."/>
            <person name="Srivastava S."/>
            <person name="Singh M."/>
            <person name="Sahoo L."/>
            <person name="Jayasankar P."/>
            <person name="Meher P.K."/>
            <person name="Koringa P.G."/>
            <person name="Iquebal M.A."/>
            <person name="Das S.P."/>
            <person name="Bit A."/>
            <person name="Patnaik S."/>
            <person name="Patel N."/>
            <person name="Shah T.M."/>
            <person name="Hinsu A."/>
            <person name="Jena J.K."/>
        </authorList>
    </citation>
    <scope>NUCLEOTIDE SEQUENCE</scope>
    <source>
        <strain evidence="2">CIFAMagur01</strain>
        <tissue evidence="2">Testis</tissue>
    </source>
</reference>
<name>A0A8J4UJL3_CLAMG</name>
<feature type="coiled-coil region" evidence="1">
    <location>
        <begin position="380"/>
        <end position="446"/>
    </location>
</feature>
<keyword evidence="1" id="KW-0175">Coiled coil</keyword>
<dbReference type="PANTHER" id="PTHR47147">
    <property type="entry name" value="SYNCOILIN"/>
    <property type="match status" value="1"/>
</dbReference>
<protein>
    <submittedName>
        <fullName evidence="2">Syncoilin-like</fullName>
    </submittedName>
</protein>
<feature type="coiled-coil region" evidence="1">
    <location>
        <begin position="166"/>
        <end position="232"/>
    </location>
</feature>
<gene>
    <name evidence="2" type="primary">sync</name>
    <name evidence="2" type="ORF">DAT39_001657</name>
</gene>
<evidence type="ECO:0000313" key="2">
    <source>
        <dbReference type="EMBL" id="KAF5908586.1"/>
    </source>
</evidence>
<proteinExistence type="predicted"/>
<dbReference type="OrthoDB" id="8842296at2759"/>